<evidence type="ECO:0000313" key="5">
    <source>
        <dbReference type="Proteomes" id="UP001139369"/>
    </source>
</evidence>
<dbReference type="Pfam" id="PF00535">
    <property type="entry name" value="Glycos_transf_2"/>
    <property type="match status" value="1"/>
</dbReference>
<dbReference type="InterPro" id="IPR029044">
    <property type="entry name" value="Nucleotide-diphossugar_trans"/>
</dbReference>
<organism evidence="4 5">
    <name type="scientific">Polaribacter marinus</name>
    <dbReference type="NCBI Taxonomy" id="2916838"/>
    <lineage>
        <taxon>Bacteria</taxon>
        <taxon>Pseudomonadati</taxon>
        <taxon>Bacteroidota</taxon>
        <taxon>Flavobacteriia</taxon>
        <taxon>Flavobacteriales</taxon>
        <taxon>Flavobacteriaceae</taxon>
    </lineage>
</organism>
<dbReference type="PANTHER" id="PTHR43685:SF2">
    <property type="entry name" value="GLYCOSYLTRANSFERASE 2-LIKE DOMAIN-CONTAINING PROTEIN"/>
    <property type="match status" value="1"/>
</dbReference>
<dbReference type="Pfam" id="PF02709">
    <property type="entry name" value="Glyco_transf_7C"/>
    <property type="match status" value="1"/>
</dbReference>
<evidence type="ECO:0000313" key="4">
    <source>
        <dbReference type="EMBL" id="MCI2228397.1"/>
    </source>
</evidence>
<name>A0A9X1VNB2_9FLAO</name>
<dbReference type="InterPro" id="IPR001173">
    <property type="entry name" value="Glyco_trans_2-like"/>
</dbReference>
<dbReference type="InterPro" id="IPR050834">
    <property type="entry name" value="Glycosyltransf_2"/>
</dbReference>
<feature type="domain" description="Glycosyltransferase 2-like" evidence="2">
    <location>
        <begin position="4"/>
        <end position="166"/>
    </location>
</feature>
<evidence type="ECO:0000256" key="1">
    <source>
        <dbReference type="ARBA" id="ARBA00022679"/>
    </source>
</evidence>
<dbReference type="SUPFAM" id="SSF53448">
    <property type="entry name" value="Nucleotide-diphospho-sugar transferases"/>
    <property type="match status" value="1"/>
</dbReference>
<reference evidence="4" key="1">
    <citation type="submission" date="2022-02" db="EMBL/GenBank/DDBJ databases">
        <title>Polaribacter sp. MSW13, isolated from seawater.</title>
        <authorList>
            <person name="Kristyanto S."/>
            <person name="Jung J."/>
            <person name="Jeon C.O."/>
        </authorList>
    </citation>
    <scope>NUCLEOTIDE SEQUENCE</scope>
    <source>
        <strain evidence="4">MSW13</strain>
    </source>
</reference>
<feature type="domain" description="Galactosyltransferase C-terminal" evidence="3">
    <location>
        <begin position="178"/>
        <end position="231"/>
    </location>
</feature>
<sequence>MKFSLIICTYMRPTALLKLLKTVTNQSLYPNEILIVDGSTDDLTKEILDQHIFENLIYYKVSQEEKGLTKQRNFGIKRVHEDIDVVCFLDDDILLQEKYFENLIGTYMTHPKALAVGGYITNEVDWVKTDDVSENKFSYDGWVRKEGTRFKLRKKLGLLDTTPPGWMPKFSNGRSISFLPPSNKIYPVEQLMGGVASYRKEVFKEISFSKYFEGYGLYEDADFSLRLAKKGKLYINTAAKLEHHHDAAGRPNQFKYGKMVTRNGWYVWRVKYANPSINARFKWNAIAIVLMLVRFVNVFTTTKRKEAFTEAMGRCVGLVSLIFNKPNIER</sequence>
<dbReference type="AlphaFoldDB" id="A0A9X1VNB2"/>
<dbReference type="RefSeq" id="WP_242177510.1">
    <property type="nucleotide sequence ID" value="NZ_JAKQYM010000002.1"/>
</dbReference>
<keyword evidence="5" id="KW-1185">Reference proteome</keyword>
<dbReference type="EMBL" id="JAKQYM010000002">
    <property type="protein sequence ID" value="MCI2228397.1"/>
    <property type="molecule type" value="Genomic_DNA"/>
</dbReference>
<dbReference type="InterPro" id="IPR027791">
    <property type="entry name" value="Galactosyl_T_C"/>
</dbReference>
<comment type="caution">
    <text evidence="4">The sequence shown here is derived from an EMBL/GenBank/DDBJ whole genome shotgun (WGS) entry which is preliminary data.</text>
</comment>
<protein>
    <submittedName>
        <fullName evidence="4">Glycosyltransferase</fullName>
        <ecNumber evidence="4">2.4.-.-</ecNumber>
    </submittedName>
</protein>
<dbReference type="CDD" id="cd00761">
    <property type="entry name" value="Glyco_tranf_GTA_type"/>
    <property type="match status" value="1"/>
</dbReference>
<dbReference type="GO" id="GO:0016757">
    <property type="term" value="F:glycosyltransferase activity"/>
    <property type="evidence" value="ECO:0007669"/>
    <property type="project" value="UniProtKB-KW"/>
</dbReference>
<keyword evidence="1 4" id="KW-0808">Transferase</keyword>
<dbReference type="Proteomes" id="UP001139369">
    <property type="component" value="Unassembled WGS sequence"/>
</dbReference>
<proteinExistence type="predicted"/>
<accession>A0A9X1VNB2</accession>
<gene>
    <name evidence="4" type="ORF">MC378_04400</name>
</gene>
<dbReference type="Gene3D" id="3.90.550.10">
    <property type="entry name" value="Spore Coat Polysaccharide Biosynthesis Protein SpsA, Chain A"/>
    <property type="match status" value="1"/>
</dbReference>
<dbReference type="EC" id="2.4.-.-" evidence="4"/>
<evidence type="ECO:0000259" key="3">
    <source>
        <dbReference type="Pfam" id="PF02709"/>
    </source>
</evidence>
<dbReference type="PANTHER" id="PTHR43685">
    <property type="entry name" value="GLYCOSYLTRANSFERASE"/>
    <property type="match status" value="1"/>
</dbReference>
<evidence type="ECO:0000259" key="2">
    <source>
        <dbReference type="Pfam" id="PF00535"/>
    </source>
</evidence>
<keyword evidence="4" id="KW-0328">Glycosyltransferase</keyword>